<evidence type="ECO:0000256" key="1">
    <source>
        <dbReference type="ARBA" id="ARBA00001933"/>
    </source>
</evidence>
<evidence type="ECO:0000313" key="21">
    <source>
        <dbReference type="Proteomes" id="UP000629468"/>
    </source>
</evidence>
<keyword evidence="10" id="KW-0256">Endoplasmic reticulum</keyword>
<dbReference type="SUPFAM" id="SSF55811">
    <property type="entry name" value="Nudix"/>
    <property type="match status" value="1"/>
</dbReference>
<evidence type="ECO:0000256" key="11">
    <source>
        <dbReference type="ARBA" id="ARBA00022898"/>
    </source>
</evidence>
<evidence type="ECO:0000256" key="7">
    <source>
        <dbReference type="ARBA" id="ARBA00013220"/>
    </source>
</evidence>
<feature type="compositionally biased region" description="Low complexity" evidence="18">
    <location>
        <begin position="874"/>
        <end position="884"/>
    </location>
</feature>
<dbReference type="Gene3D" id="3.90.1150.10">
    <property type="entry name" value="Aspartate Aminotransferase, domain 1"/>
    <property type="match status" value="2"/>
</dbReference>
<dbReference type="InterPro" id="IPR015422">
    <property type="entry name" value="PyrdxlP-dep_Trfase_small"/>
</dbReference>
<protein>
    <recommendedName>
        <fullName evidence="7">serine C-palmitoyltransferase</fullName>
        <ecNumber evidence="7">2.3.1.50</ecNumber>
    </recommendedName>
</protein>
<dbReference type="Gene3D" id="3.90.79.10">
    <property type="entry name" value="Nucleoside Triphosphate Pyrophosphohydrolase"/>
    <property type="match status" value="1"/>
</dbReference>
<evidence type="ECO:0000256" key="16">
    <source>
        <dbReference type="ARBA" id="ARBA00023315"/>
    </source>
</evidence>
<gene>
    <name evidence="20" type="ORF">Agabi119p4_8724</name>
</gene>
<dbReference type="FunFam" id="3.90.79.10:FF:000019">
    <property type="entry name" value="Thiamin pyrophosphokinase, putative"/>
    <property type="match status" value="1"/>
</dbReference>
<dbReference type="GO" id="GO:0046512">
    <property type="term" value="P:sphingosine biosynthetic process"/>
    <property type="evidence" value="ECO:0007669"/>
    <property type="project" value="TreeGrafter"/>
</dbReference>
<dbReference type="InterPro" id="IPR015797">
    <property type="entry name" value="NUDIX_hydrolase-like_dom_sf"/>
</dbReference>
<evidence type="ECO:0000256" key="9">
    <source>
        <dbReference type="ARBA" id="ARBA00022692"/>
    </source>
</evidence>
<evidence type="ECO:0000256" key="3">
    <source>
        <dbReference type="ARBA" id="ARBA00004370"/>
    </source>
</evidence>
<dbReference type="GO" id="GO:0004758">
    <property type="term" value="F:serine C-palmitoyltransferase activity"/>
    <property type="evidence" value="ECO:0007669"/>
    <property type="project" value="UniProtKB-EC"/>
</dbReference>
<comment type="catalytic activity">
    <reaction evidence="17">
        <text>L-serine + hexadecanoyl-CoA + H(+) = 3-oxosphinganine + CO2 + CoA</text>
        <dbReference type="Rhea" id="RHEA:14761"/>
        <dbReference type="ChEBI" id="CHEBI:15378"/>
        <dbReference type="ChEBI" id="CHEBI:16526"/>
        <dbReference type="ChEBI" id="CHEBI:33384"/>
        <dbReference type="ChEBI" id="CHEBI:57287"/>
        <dbReference type="ChEBI" id="CHEBI:57379"/>
        <dbReference type="ChEBI" id="CHEBI:58299"/>
        <dbReference type="EC" id="2.3.1.50"/>
    </reaction>
</comment>
<dbReference type="FunFam" id="3.40.640.10:FF:000047">
    <property type="entry name" value="serine palmitoyltransferase 2 isoform X1"/>
    <property type="match status" value="1"/>
</dbReference>
<keyword evidence="8" id="KW-0808">Transferase</keyword>
<feature type="region of interest" description="Disordered" evidence="18">
    <location>
        <begin position="874"/>
        <end position="894"/>
    </location>
</feature>
<keyword evidence="9" id="KW-0812">Transmembrane</keyword>
<evidence type="ECO:0000256" key="18">
    <source>
        <dbReference type="SAM" id="MobiDB-lite"/>
    </source>
</evidence>
<dbReference type="PROSITE" id="PS51462">
    <property type="entry name" value="NUDIX"/>
    <property type="match status" value="1"/>
</dbReference>
<dbReference type="InterPro" id="IPR004839">
    <property type="entry name" value="Aminotransferase_I/II_large"/>
</dbReference>
<accession>A0A8H7EXG3</accession>
<dbReference type="Gene3D" id="3.40.640.10">
    <property type="entry name" value="Type I PLP-dependent aspartate aminotransferase-like (Major domain)"/>
    <property type="match status" value="1"/>
</dbReference>
<evidence type="ECO:0000256" key="13">
    <source>
        <dbReference type="ARBA" id="ARBA00022989"/>
    </source>
</evidence>
<comment type="subcellular location">
    <subcellularLocation>
        <location evidence="2">Endoplasmic reticulum</location>
    </subcellularLocation>
    <subcellularLocation>
        <location evidence="3">Membrane</location>
    </subcellularLocation>
</comment>
<keyword evidence="15" id="KW-0472">Membrane</keyword>
<dbReference type="GO" id="GO:0030170">
    <property type="term" value="F:pyridoxal phosphate binding"/>
    <property type="evidence" value="ECO:0007669"/>
    <property type="project" value="InterPro"/>
</dbReference>
<dbReference type="Proteomes" id="UP000629468">
    <property type="component" value="Unassembled WGS sequence"/>
</dbReference>
<dbReference type="AlphaFoldDB" id="A0A8H7EXG3"/>
<keyword evidence="12" id="KW-0746">Sphingolipid metabolism</keyword>
<evidence type="ECO:0000256" key="5">
    <source>
        <dbReference type="ARBA" id="ARBA00004991"/>
    </source>
</evidence>
<keyword evidence="14" id="KW-0443">Lipid metabolism</keyword>
<feature type="domain" description="Nudix hydrolase" evidence="19">
    <location>
        <begin position="177"/>
        <end position="327"/>
    </location>
</feature>
<dbReference type="CDD" id="cd03676">
    <property type="entry name" value="NUDIX_Tnr3_like"/>
    <property type="match status" value="1"/>
</dbReference>
<dbReference type="EMBL" id="JABXXO010000012">
    <property type="protein sequence ID" value="KAF7762131.1"/>
    <property type="molecule type" value="Genomic_DNA"/>
</dbReference>
<sequence>MTRYSYLDLINLCDNVHIPVNGQATGFDAERLVPLYLTESVESAIVGLLRPVIIEQLKIENDQSRELGREALWDIRVEEDQYRMLKSGRVGPSVHFARWCDTPGKRTEAMRELCERWRDTGLFDDVCGLRKWRNEQYAVYADPFGRHDYPDEGKEEREMNFVFQMERSACALFGVVTYGVHMSIYEERVDGEGKRELRVWVPTRAKTKQTFPGLLDNTVAGGIASGMGVFESLTKECMEEASLEAEVVKKYARAAGAVSYFYRTSKGWLQPEIEYVYDIAMPGDVDPRIFTPSPLDGEVESFELMKQDMVIEKLRAGAFKPNCGLVLIDLFVRLGYIVPDDEGDYMEITSRLHGRFRYEFWTEMSSTPQPSSPMALSKPSFLRKRKSQSLATTMPSAASYLSALSQADARARSHHHPHVRSPSSTPALSISSSLTASSDETAFNEDDDNTDGLSLPARPPTSEQVFSTVHTEFGHCADGRYRLTSAHVAGTEVPAHVEHDPPYYILFSTYISYLILICLGHVRDFVGKRFYPSAYTHLIPKDGYAPLNSDFDSFYTRRLKTRLDECFSQPTTGVAGRTIVLLDRASPDYNHTQYFTGNRTRALNISSYNYLGFAQARGGCADAVEESIKRYGISTCGTRLAGGTSDLHSIGEALVAKFVGMEDALISSMGFATNSTFIPALVGKGCLVISDELNHASIRFGVRLSGANVRMFKHNDMKSLESLLREVISQGQPKTHRPWKKILLIVEGLYSMEGTMVNLPAVMELKKKYKFYLFVDEAHSIGALGPNGRGVADYFGINPRSIDILMGTFTKSFGAAGGYIAGNKQLIDRMRLHGHAGAYAESMTPAVLTQVIASMASIMGLALPPMLPSSSATTLRLSSANSTSMEEEYSHPGPVPPTALPSWLTLPPALASGAEGSNRLRRLAFNSRYLHNGLDKLGFITYGHPSSPIVPLLLFNPGKMNMFHRMMKDRQTPIVVVVVAYPATPLVTSRVRFCVSAAHTKEDVDTVLRACDEIGDILDLKHGVKKSERWGVDEICERAVEIAGM</sequence>
<comment type="pathway">
    <text evidence="4">Lipid metabolism; sphingolipid metabolism.</text>
</comment>
<dbReference type="InterPro" id="IPR001917">
    <property type="entry name" value="Aminotrans_II_pyridoxalP_BS"/>
</dbReference>
<organism evidence="20 21">
    <name type="scientific">Agaricus bisporus var. burnettii</name>
    <dbReference type="NCBI Taxonomy" id="192524"/>
    <lineage>
        <taxon>Eukaryota</taxon>
        <taxon>Fungi</taxon>
        <taxon>Dikarya</taxon>
        <taxon>Basidiomycota</taxon>
        <taxon>Agaricomycotina</taxon>
        <taxon>Agaricomycetes</taxon>
        <taxon>Agaricomycetidae</taxon>
        <taxon>Agaricales</taxon>
        <taxon>Agaricineae</taxon>
        <taxon>Agaricaceae</taxon>
        <taxon>Agaricus</taxon>
    </lineage>
</organism>
<dbReference type="PANTHER" id="PTHR13693:SF3">
    <property type="entry name" value="LD36009P"/>
    <property type="match status" value="1"/>
</dbReference>
<dbReference type="Pfam" id="PF15916">
    <property type="entry name" value="DUF4743"/>
    <property type="match status" value="1"/>
</dbReference>
<comment type="similarity">
    <text evidence="6">Belongs to the class-II pyridoxal-phosphate-dependent aminotransferase family.</text>
</comment>
<dbReference type="InterPro" id="IPR015424">
    <property type="entry name" value="PyrdxlP-dep_Trfase"/>
</dbReference>
<keyword evidence="11" id="KW-0663">Pyridoxal phosphate</keyword>
<dbReference type="SUPFAM" id="SSF53383">
    <property type="entry name" value="PLP-dependent transferases"/>
    <property type="match status" value="1"/>
</dbReference>
<dbReference type="InterPro" id="IPR050087">
    <property type="entry name" value="AON_synthase_class-II"/>
</dbReference>
<comment type="cofactor">
    <cofactor evidence="1">
        <name>pyridoxal 5'-phosphate</name>
        <dbReference type="ChEBI" id="CHEBI:597326"/>
    </cofactor>
</comment>
<feature type="region of interest" description="Disordered" evidence="18">
    <location>
        <begin position="411"/>
        <end position="461"/>
    </location>
</feature>
<evidence type="ECO:0000256" key="4">
    <source>
        <dbReference type="ARBA" id="ARBA00004760"/>
    </source>
</evidence>
<dbReference type="InterPro" id="IPR031804">
    <property type="entry name" value="DUF4743"/>
</dbReference>
<evidence type="ECO:0000256" key="14">
    <source>
        <dbReference type="ARBA" id="ARBA00023098"/>
    </source>
</evidence>
<dbReference type="GO" id="GO:0044715">
    <property type="term" value="F:8-oxo-dGDP phosphatase activity"/>
    <property type="evidence" value="ECO:0007669"/>
    <property type="project" value="UniProtKB-ARBA"/>
</dbReference>
<evidence type="ECO:0000256" key="8">
    <source>
        <dbReference type="ARBA" id="ARBA00022679"/>
    </source>
</evidence>
<dbReference type="InterPro" id="IPR000086">
    <property type="entry name" value="NUDIX_hydrolase_dom"/>
</dbReference>
<dbReference type="GO" id="GO:0016020">
    <property type="term" value="C:membrane"/>
    <property type="evidence" value="ECO:0007669"/>
    <property type="project" value="UniProtKB-SubCell"/>
</dbReference>
<name>A0A8H7EXG3_AGABI</name>
<feature type="compositionally biased region" description="Low complexity" evidence="18">
    <location>
        <begin position="420"/>
        <end position="438"/>
    </location>
</feature>
<evidence type="ECO:0000313" key="20">
    <source>
        <dbReference type="EMBL" id="KAF7762131.1"/>
    </source>
</evidence>
<comment type="caution">
    <text evidence="20">The sequence shown here is derived from an EMBL/GenBank/DDBJ whole genome shotgun (WGS) entry which is preliminary data.</text>
</comment>
<dbReference type="PROSITE" id="PS00599">
    <property type="entry name" value="AA_TRANSFER_CLASS_2"/>
    <property type="match status" value="1"/>
</dbReference>
<dbReference type="GO" id="GO:0046513">
    <property type="term" value="P:ceramide biosynthetic process"/>
    <property type="evidence" value="ECO:0007669"/>
    <property type="project" value="TreeGrafter"/>
</dbReference>
<dbReference type="InterPro" id="IPR015421">
    <property type="entry name" value="PyrdxlP-dep_Trfase_major"/>
</dbReference>
<comment type="pathway">
    <text evidence="5">Sphingolipid metabolism.</text>
</comment>
<dbReference type="GO" id="GO:0005783">
    <property type="term" value="C:endoplasmic reticulum"/>
    <property type="evidence" value="ECO:0007669"/>
    <property type="project" value="UniProtKB-SubCell"/>
</dbReference>
<proteinExistence type="inferred from homology"/>
<evidence type="ECO:0000256" key="15">
    <source>
        <dbReference type="ARBA" id="ARBA00023136"/>
    </source>
</evidence>
<evidence type="ECO:0000256" key="12">
    <source>
        <dbReference type="ARBA" id="ARBA00022919"/>
    </source>
</evidence>
<dbReference type="PANTHER" id="PTHR13693">
    <property type="entry name" value="CLASS II AMINOTRANSFERASE/8-AMINO-7-OXONONANOATE SYNTHASE"/>
    <property type="match status" value="1"/>
</dbReference>
<dbReference type="Pfam" id="PF00155">
    <property type="entry name" value="Aminotran_1_2"/>
    <property type="match status" value="2"/>
</dbReference>
<dbReference type="GO" id="GO:0017059">
    <property type="term" value="C:serine palmitoyltransferase complex"/>
    <property type="evidence" value="ECO:0007669"/>
    <property type="project" value="TreeGrafter"/>
</dbReference>
<evidence type="ECO:0000256" key="17">
    <source>
        <dbReference type="ARBA" id="ARBA00048528"/>
    </source>
</evidence>
<evidence type="ECO:0000256" key="2">
    <source>
        <dbReference type="ARBA" id="ARBA00004240"/>
    </source>
</evidence>
<dbReference type="CDD" id="cd06454">
    <property type="entry name" value="KBL_like"/>
    <property type="match status" value="1"/>
</dbReference>
<reference evidence="20 21" key="1">
    <citation type="journal article" name="Sci. Rep.">
        <title>Telomere-to-telomere assembled and centromere annotated genomes of the two main subspecies of the button mushroom Agaricus bisporus reveal especially polymorphic chromosome ends.</title>
        <authorList>
            <person name="Sonnenberg A.S.M."/>
            <person name="Sedaghat-Telgerd N."/>
            <person name="Lavrijssen B."/>
            <person name="Ohm R.A."/>
            <person name="Hendrickx P.M."/>
            <person name="Scholtmeijer K."/>
            <person name="Baars J.J.P."/>
            <person name="van Peer A."/>
        </authorList>
    </citation>
    <scope>NUCLEOTIDE SEQUENCE [LARGE SCALE GENOMIC DNA]</scope>
    <source>
        <strain evidence="20 21">H119_p4</strain>
    </source>
</reference>
<keyword evidence="13" id="KW-1133">Transmembrane helix</keyword>
<evidence type="ECO:0000256" key="10">
    <source>
        <dbReference type="ARBA" id="ARBA00022824"/>
    </source>
</evidence>
<keyword evidence="16" id="KW-0012">Acyltransferase</keyword>
<dbReference type="EC" id="2.3.1.50" evidence="7"/>
<evidence type="ECO:0000259" key="19">
    <source>
        <dbReference type="PROSITE" id="PS51462"/>
    </source>
</evidence>
<evidence type="ECO:0000256" key="6">
    <source>
        <dbReference type="ARBA" id="ARBA00008392"/>
    </source>
</evidence>